<name>A0A165M0Z9_PELLU</name>
<feature type="region of interest" description="Disordered" evidence="1">
    <location>
        <begin position="19"/>
        <end position="51"/>
    </location>
</feature>
<accession>A0A165M0Z9</accession>
<comment type="caution">
    <text evidence="2">The sequence shown here is derived from an EMBL/GenBank/DDBJ whole genome shotgun (WGS) entry which is preliminary data.</text>
</comment>
<reference evidence="2 3" key="1">
    <citation type="submission" date="2016-03" db="EMBL/GenBank/DDBJ databases">
        <title>Speciation and ecological success in dimly lit waters: horizontal gene transfer in a green sulfur bacteria bloom unveiled by metagenomic assembly.</title>
        <authorList>
            <person name="Llorens-Mares T."/>
            <person name="Liu Z."/>
            <person name="Allen L.Z."/>
            <person name="Rusch D.B."/>
            <person name="Craig M.T."/>
            <person name="Dupont C.L."/>
            <person name="Bryant D.A."/>
            <person name="Casamayor E.O."/>
        </authorList>
    </citation>
    <scope>NUCLEOTIDE SEQUENCE [LARGE SCALE GENOMIC DNA]</scope>
    <source>
        <strain evidence="2">CIII</strain>
    </source>
</reference>
<evidence type="ECO:0000256" key="1">
    <source>
        <dbReference type="SAM" id="MobiDB-lite"/>
    </source>
</evidence>
<proteinExistence type="predicted"/>
<evidence type="ECO:0000313" key="3">
    <source>
        <dbReference type="Proteomes" id="UP000076481"/>
    </source>
</evidence>
<dbReference type="Proteomes" id="UP000076481">
    <property type="component" value="Unassembled WGS sequence"/>
</dbReference>
<organism evidence="2 3">
    <name type="scientific">Pelodictyon luteolum</name>
    <dbReference type="NCBI Taxonomy" id="1100"/>
    <lineage>
        <taxon>Bacteria</taxon>
        <taxon>Pseudomonadati</taxon>
        <taxon>Chlorobiota</taxon>
        <taxon>Chlorobiia</taxon>
        <taxon>Chlorobiales</taxon>
        <taxon>Chlorobiaceae</taxon>
        <taxon>Chlorobium/Pelodictyon group</taxon>
        <taxon>Pelodictyon</taxon>
    </lineage>
</organism>
<dbReference type="AlphaFoldDB" id="A0A165M0Z9"/>
<protein>
    <submittedName>
        <fullName evidence="2">Uncharacterized protein</fullName>
    </submittedName>
</protein>
<gene>
    <name evidence="2" type="ORF">A3K90_09565</name>
</gene>
<dbReference type="EMBL" id="LVWG01000021">
    <property type="protein sequence ID" value="KZK74679.1"/>
    <property type="molecule type" value="Genomic_DNA"/>
</dbReference>
<sequence length="121" mass="13087">MANESRKGGFFSVFRKEDKSVPNKSAIAPQQSETKAAFSEKPAVSVPREVTPKPVANVKPAAASEQQEKPVIYEPIDTAAAFNTCWKAFGDLGLSQIKTVEMVLTMLSNSIAKITDGQQTK</sequence>
<dbReference type="RefSeq" id="WP_076792372.1">
    <property type="nucleotide sequence ID" value="NZ_LVWG01000021.1"/>
</dbReference>
<evidence type="ECO:0000313" key="2">
    <source>
        <dbReference type="EMBL" id="KZK74679.1"/>
    </source>
</evidence>